<keyword evidence="2" id="KW-1185">Reference proteome</keyword>
<dbReference type="RefSeq" id="WP_322187759.1">
    <property type="nucleotide sequence ID" value="NZ_JAXLPB010000004.1"/>
</dbReference>
<dbReference type="InterPro" id="IPR038084">
    <property type="entry name" value="PduO/GlcC-like_sf"/>
</dbReference>
<reference evidence="1 2" key="1">
    <citation type="submission" date="2023-12" db="EMBL/GenBank/DDBJ databases">
        <title>Description of Novel Strain Fulvimarina sp. 2208YS6-2-32 isolated from Uroteuthis (Photololigo) edulis.</title>
        <authorList>
            <person name="Park J.-S."/>
        </authorList>
    </citation>
    <scope>NUCLEOTIDE SEQUENCE [LARGE SCALE GENOMIC DNA]</scope>
    <source>
        <strain evidence="1 2">2208YS6-2-32</strain>
    </source>
</reference>
<dbReference type="InterPro" id="IPR005624">
    <property type="entry name" value="PduO/GlcC-like"/>
</dbReference>
<dbReference type="Gene3D" id="3.30.450.150">
    <property type="entry name" value="Haem-degrading domain"/>
    <property type="match status" value="1"/>
</dbReference>
<evidence type="ECO:0000313" key="2">
    <source>
        <dbReference type="Proteomes" id="UP001294412"/>
    </source>
</evidence>
<organism evidence="1 2">
    <name type="scientific">Fulvimarina uroteuthidis</name>
    <dbReference type="NCBI Taxonomy" id="3098149"/>
    <lineage>
        <taxon>Bacteria</taxon>
        <taxon>Pseudomonadati</taxon>
        <taxon>Pseudomonadota</taxon>
        <taxon>Alphaproteobacteria</taxon>
        <taxon>Hyphomicrobiales</taxon>
        <taxon>Aurantimonadaceae</taxon>
        <taxon>Fulvimarina</taxon>
    </lineage>
</organism>
<protein>
    <submittedName>
        <fullName evidence="1">Heme-binding protein</fullName>
    </submittedName>
</protein>
<comment type="caution">
    <text evidence="1">The sequence shown here is derived from an EMBL/GenBank/DDBJ whole genome shotgun (WGS) entry which is preliminary data.</text>
</comment>
<evidence type="ECO:0000313" key="1">
    <source>
        <dbReference type="EMBL" id="MDY8110246.1"/>
    </source>
</evidence>
<accession>A0ABU5I4W3</accession>
<name>A0ABU5I4W3_9HYPH</name>
<gene>
    <name evidence="1" type="ORF">U0C82_13975</name>
</gene>
<dbReference type="PANTHER" id="PTHR34309">
    <property type="entry name" value="SLR1406 PROTEIN"/>
    <property type="match status" value="1"/>
</dbReference>
<sequence>MTNYTRQARILTHQGAMAMLSAAIDKADEIGQPQCIVVVDASGEVVAEVRMTGAKFLSRKSAATKARTAASNRGASGDVPAAMRPHLEMATQLSVTGLPGGLPIKFDGEVVGGIGVGSGTGDQDLEVGRAGLAAIGADAV</sequence>
<dbReference type="PANTHER" id="PTHR34309:SF1">
    <property type="entry name" value="PROTEIN GLCG"/>
    <property type="match status" value="1"/>
</dbReference>
<dbReference type="Pfam" id="PF03928">
    <property type="entry name" value="HbpS-like"/>
    <property type="match status" value="1"/>
</dbReference>
<dbReference type="InterPro" id="IPR052517">
    <property type="entry name" value="GlcG_carb_metab_protein"/>
</dbReference>
<proteinExistence type="predicted"/>
<dbReference type="Proteomes" id="UP001294412">
    <property type="component" value="Unassembled WGS sequence"/>
</dbReference>
<dbReference type="EMBL" id="JAXLPB010000004">
    <property type="protein sequence ID" value="MDY8110246.1"/>
    <property type="molecule type" value="Genomic_DNA"/>
</dbReference>
<dbReference type="SUPFAM" id="SSF143744">
    <property type="entry name" value="GlcG-like"/>
    <property type="match status" value="1"/>
</dbReference>